<dbReference type="GO" id="GO:0008453">
    <property type="term" value="F:alanine-glyoxylate transaminase activity"/>
    <property type="evidence" value="ECO:0007669"/>
    <property type="project" value="UniProtKB-EC"/>
</dbReference>
<evidence type="ECO:0000259" key="11">
    <source>
        <dbReference type="Pfam" id="PF00266"/>
    </source>
</evidence>
<dbReference type="Gene3D" id="3.90.1150.10">
    <property type="entry name" value="Aspartate Aminotransferase, domain 1"/>
    <property type="match status" value="1"/>
</dbReference>
<dbReference type="FunFam" id="3.90.1150.10:FF:000049">
    <property type="entry name" value="Alanine-glyoxylate aminotransferase 1"/>
    <property type="match status" value="1"/>
</dbReference>
<evidence type="ECO:0000256" key="2">
    <source>
        <dbReference type="ARBA" id="ARBA00009236"/>
    </source>
</evidence>
<gene>
    <name evidence="12" type="ORF">MBRA1_000586</name>
</gene>
<dbReference type="Pfam" id="PF00266">
    <property type="entry name" value="Aminotran_5"/>
    <property type="match status" value="1"/>
</dbReference>
<proteinExistence type="inferred from homology"/>
<keyword evidence="5" id="KW-0808">Transferase</keyword>
<dbReference type="AlphaFoldDB" id="A0AAF0INN9"/>
<evidence type="ECO:0000256" key="1">
    <source>
        <dbReference type="ARBA" id="ARBA00001933"/>
    </source>
</evidence>
<comment type="similarity">
    <text evidence="2 9">Belongs to the class-V pyridoxal-phosphate-dependent aminotransferase family.</text>
</comment>
<dbReference type="PANTHER" id="PTHR21152:SF24">
    <property type="entry name" value="ALANINE--GLYOXYLATE AMINOTRANSFERASE 1"/>
    <property type="match status" value="1"/>
</dbReference>
<evidence type="ECO:0000256" key="10">
    <source>
        <dbReference type="RuleBase" id="RU004504"/>
    </source>
</evidence>
<dbReference type="InterPro" id="IPR015424">
    <property type="entry name" value="PyrdxlP-dep_Trfase"/>
</dbReference>
<evidence type="ECO:0000256" key="4">
    <source>
        <dbReference type="ARBA" id="ARBA00022576"/>
    </source>
</evidence>
<dbReference type="InterPro" id="IPR020578">
    <property type="entry name" value="Aminotrans_V_PyrdxlP_BS"/>
</dbReference>
<organism evidence="12 13">
    <name type="scientific">Malassezia brasiliensis</name>
    <dbReference type="NCBI Taxonomy" id="1821822"/>
    <lineage>
        <taxon>Eukaryota</taxon>
        <taxon>Fungi</taxon>
        <taxon>Dikarya</taxon>
        <taxon>Basidiomycota</taxon>
        <taxon>Ustilaginomycotina</taxon>
        <taxon>Malasseziomycetes</taxon>
        <taxon>Malasseziales</taxon>
        <taxon>Malasseziaceae</taxon>
        <taxon>Malassezia</taxon>
    </lineage>
</organism>
<evidence type="ECO:0000256" key="9">
    <source>
        <dbReference type="RuleBase" id="RU004075"/>
    </source>
</evidence>
<comment type="cofactor">
    <cofactor evidence="1 8 10">
        <name>pyridoxal 5'-phosphate</name>
        <dbReference type="ChEBI" id="CHEBI:597326"/>
    </cofactor>
</comment>
<dbReference type="Proteomes" id="UP001216638">
    <property type="component" value="Chromosome 1"/>
</dbReference>
<evidence type="ECO:0000256" key="8">
    <source>
        <dbReference type="PIRSR" id="PIRSR000524-50"/>
    </source>
</evidence>
<feature type="binding site" evidence="7">
    <location>
        <position position="356"/>
    </location>
    <ligand>
        <name>substrate</name>
    </ligand>
</feature>
<dbReference type="InterPro" id="IPR015422">
    <property type="entry name" value="PyrdxlP-dep_Trfase_small"/>
</dbReference>
<accession>A0AAF0INN9</accession>
<evidence type="ECO:0000256" key="7">
    <source>
        <dbReference type="PIRSR" id="PIRSR000524-1"/>
    </source>
</evidence>
<keyword evidence="4" id="KW-0032">Aminotransferase</keyword>
<keyword evidence="13" id="KW-1185">Reference proteome</keyword>
<protein>
    <recommendedName>
        <fullName evidence="3">alanine--glyoxylate transaminase</fullName>
        <ecNumber evidence="3">2.6.1.44</ecNumber>
    </recommendedName>
</protein>
<dbReference type="EC" id="2.6.1.44" evidence="3"/>
<dbReference type="Gene3D" id="3.40.640.10">
    <property type="entry name" value="Type I PLP-dependent aspartate aminotransferase-like (Major domain)"/>
    <property type="match status" value="1"/>
</dbReference>
<dbReference type="GO" id="GO:0019265">
    <property type="term" value="P:glycine biosynthetic process, by transamination of glyoxylate"/>
    <property type="evidence" value="ECO:0007669"/>
    <property type="project" value="TreeGrafter"/>
</dbReference>
<dbReference type="InterPro" id="IPR015421">
    <property type="entry name" value="PyrdxlP-dep_Trfase_major"/>
</dbReference>
<evidence type="ECO:0000313" key="12">
    <source>
        <dbReference type="EMBL" id="WFC93960.1"/>
    </source>
</evidence>
<dbReference type="SUPFAM" id="SSF53383">
    <property type="entry name" value="PLP-dependent transferases"/>
    <property type="match status" value="1"/>
</dbReference>
<evidence type="ECO:0000256" key="6">
    <source>
        <dbReference type="ARBA" id="ARBA00022898"/>
    </source>
</evidence>
<dbReference type="PROSITE" id="PS00595">
    <property type="entry name" value="AA_TRANSFER_CLASS_5"/>
    <property type="match status" value="1"/>
</dbReference>
<dbReference type="PANTHER" id="PTHR21152">
    <property type="entry name" value="AMINOTRANSFERASE CLASS V"/>
    <property type="match status" value="1"/>
</dbReference>
<evidence type="ECO:0000313" key="13">
    <source>
        <dbReference type="Proteomes" id="UP001216638"/>
    </source>
</evidence>
<dbReference type="PIRSF" id="PIRSF000524">
    <property type="entry name" value="SPT"/>
    <property type="match status" value="1"/>
</dbReference>
<name>A0AAF0INN9_9BASI</name>
<dbReference type="FunFam" id="3.40.640.10:FF:000027">
    <property type="entry name" value="Serine--pyruvate aminotransferase, mitochondrial"/>
    <property type="match status" value="1"/>
</dbReference>
<dbReference type="InterPro" id="IPR024169">
    <property type="entry name" value="SP_NH2Trfase/AEP_transaminase"/>
</dbReference>
<keyword evidence="6 8" id="KW-0663">Pyridoxal phosphate</keyword>
<reference evidence="12" key="1">
    <citation type="submission" date="2023-03" db="EMBL/GenBank/DDBJ databases">
        <title>Mating type loci evolution in Malassezia.</title>
        <authorList>
            <person name="Coelho M.A."/>
        </authorList>
    </citation>
    <scope>NUCLEOTIDE SEQUENCE</scope>
    <source>
        <strain evidence="12">CBS 14135</strain>
    </source>
</reference>
<dbReference type="InterPro" id="IPR000192">
    <property type="entry name" value="Aminotrans_V_dom"/>
</dbReference>
<feature type="domain" description="Aminotransferase class V" evidence="11">
    <location>
        <begin position="24"/>
        <end position="339"/>
    </location>
</feature>
<feature type="modified residue" description="N6-(pyridoxal phosphate)lysine" evidence="8">
    <location>
        <position position="198"/>
    </location>
</feature>
<dbReference type="EMBL" id="CP119951">
    <property type="protein sequence ID" value="WFC93960.1"/>
    <property type="molecule type" value="Genomic_DNA"/>
</dbReference>
<evidence type="ECO:0000256" key="5">
    <source>
        <dbReference type="ARBA" id="ARBA00022679"/>
    </source>
</evidence>
<dbReference type="GO" id="GO:0005777">
    <property type="term" value="C:peroxisome"/>
    <property type="evidence" value="ECO:0007669"/>
    <property type="project" value="TreeGrafter"/>
</dbReference>
<evidence type="ECO:0000256" key="3">
    <source>
        <dbReference type="ARBA" id="ARBA00013049"/>
    </source>
</evidence>
<sequence length="390" mass="41989">MTFQQAPHKLLMIPGPIEVADDVLYANAHPAMAHVAPQFVPVFGEVLTNLRKVVNASKDAQPLAIAGSGTMGWDMTALNVLQPGEEVLVLQTGYFSDGFADALNAYGVKTTKVEAPVGKRPTIDEIKSALKQKKYRAVTITHVDTSTGVLSDVKAIGEAVREVSPETLVLLDAVCSVASEQLRFDEWGVDVLLTASQKGLGCPPGMSLMVVSPRAIKAFESRSAPPATYYLSWKHWIPVMKAYESGSPAYFGTPPTNLIYALNQSLKTILEGPVSLEQRLQKTKEASDKVKKFVNDLGLKQLVAEDLQQSNGAANGMTAVRFPPGMKAPDLLPKVAARGVVFGGGIHKECKDEYFRIGHMGVSVVDSSRNDIDKLLSALKEALAEAGYKP</sequence>
<dbReference type="GO" id="GO:0004760">
    <property type="term" value="F:L-serine-pyruvate transaminase activity"/>
    <property type="evidence" value="ECO:0007669"/>
    <property type="project" value="TreeGrafter"/>
</dbReference>